<reference evidence="11" key="1">
    <citation type="submission" date="2019-02" db="EMBL/GenBank/DDBJ databases">
        <authorList>
            <person name="Gruber-Vodicka R. H."/>
            <person name="Seah K. B. B."/>
        </authorList>
    </citation>
    <scope>NUCLEOTIDE SEQUENCE</scope>
    <source>
        <strain evidence="10">BECK_M6</strain>
        <strain evidence="11">BECK_M7</strain>
    </source>
</reference>
<evidence type="ECO:0000313" key="11">
    <source>
        <dbReference type="EMBL" id="VFJ98549.1"/>
    </source>
</evidence>
<sequence length="355" mass="39833">MKRLDRYIGTYVVLGSLFVLAVLVALFSVIDFIDDLDNVGHNRYTLLRAVEHMVLTMPRLAFSTAPIAALIGTLMALGTLAGSAELTVVRASGVSLARLSLSVMKVGAILVLFTLVLGELVVPTAERLAQERRSMALSEQVSLSKKHGFWIRDKRSFINVRQVFPNNRVGDIYIYEFDDKRRLRFSTYAKSGYYYDGRWILKGVRQSDLTSSGGVTNHNVLEAKWESLFVPEVVKAVKLKPEGLSVIDLYRHIQYLRSNGLNSTAYEFAIWGKLFYPIATGVMMFIAIPMVLGWLRSVGIGQRIVVGILFGIAFHIIQQTIIHVGLVFEMSPFLSVSVPIVVFLGFGLWMMRRVY</sequence>
<evidence type="ECO:0000256" key="9">
    <source>
        <dbReference type="SAM" id="Phobius"/>
    </source>
</evidence>
<feature type="transmembrane region" description="Helical" evidence="9">
    <location>
        <begin position="96"/>
        <end position="118"/>
    </location>
</feature>
<dbReference type="EMBL" id="CAADFH010000033">
    <property type="protein sequence ID" value="VFJ93645.1"/>
    <property type="molecule type" value="Genomic_DNA"/>
</dbReference>
<keyword evidence="5 9" id="KW-0812">Transmembrane</keyword>
<protein>
    <submittedName>
        <fullName evidence="11">Lipopolysaccharide export system permease protein</fullName>
    </submittedName>
</protein>
<accession>A0A450V1A1</accession>
<dbReference type="NCBIfam" id="TIGR04408">
    <property type="entry name" value="LptG_lptG"/>
    <property type="match status" value="1"/>
</dbReference>
<dbReference type="InterPro" id="IPR030923">
    <property type="entry name" value="LptG"/>
</dbReference>
<dbReference type="PANTHER" id="PTHR33529">
    <property type="entry name" value="SLR0882 PROTEIN-RELATED"/>
    <property type="match status" value="1"/>
</dbReference>
<dbReference type="InterPro" id="IPR005495">
    <property type="entry name" value="LptG/LptF_permease"/>
</dbReference>
<evidence type="ECO:0000256" key="1">
    <source>
        <dbReference type="ARBA" id="ARBA00002265"/>
    </source>
</evidence>
<feature type="transmembrane region" description="Helical" evidence="9">
    <location>
        <begin position="332"/>
        <end position="351"/>
    </location>
</feature>
<evidence type="ECO:0000313" key="10">
    <source>
        <dbReference type="EMBL" id="VFJ93645.1"/>
    </source>
</evidence>
<dbReference type="Pfam" id="PF03739">
    <property type="entry name" value="LptF_LptG"/>
    <property type="match status" value="1"/>
</dbReference>
<evidence type="ECO:0000256" key="5">
    <source>
        <dbReference type="ARBA" id="ARBA00022692"/>
    </source>
</evidence>
<feature type="transmembrane region" description="Helical" evidence="9">
    <location>
        <begin position="304"/>
        <end position="326"/>
    </location>
</feature>
<keyword evidence="6 9" id="KW-1133">Transmembrane helix</keyword>
<organism evidence="11">
    <name type="scientific">Candidatus Kentrum sp. LFY</name>
    <dbReference type="NCBI Taxonomy" id="2126342"/>
    <lineage>
        <taxon>Bacteria</taxon>
        <taxon>Pseudomonadati</taxon>
        <taxon>Pseudomonadota</taxon>
        <taxon>Gammaproteobacteria</taxon>
        <taxon>Candidatus Kentrum</taxon>
    </lineage>
</organism>
<proteinExistence type="inferred from homology"/>
<keyword evidence="7 9" id="KW-0472">Membrane</keyword>
<dbReference type="GO" id="GO:0055085">
    <property type="term" value="P:transmembrane transport"/>
    <property type="evidence" value="ECO:0007669"/>
    <property type="project" value="InterPro"/>
</dbReference>
<name>A0A450V1A1_9GAMM</name>
<feature type="transmembrane region" description="Helical" evidence="9">
    <location>
        <begin position="60"/>
        <end position="84"/>
    </location>
</feature>
<comment type="similarity">
    <text evidence="3">Belongs to the LptF/LptG family.</text>
</comment>
<keyword evidence="4" id="KW-1003">Cell membrane</keyword>
<dbReference type="EMBL" id="CAADFF010000123">
    <property type="protein sequence ID" value="VFJ98549.1"/>
    <property type="molecule type" value="Genomic_DNA"/>
</dbReference>
<dbReference type="AlphaFoldDB" id="A0A450V1A1"/>
<feature type="transmembrane region" description="Helical" evidence="9">
    <location>
        <begin position="274"/>
        <end position="295"/>
    </location>
</feature>
<evidence type="ECO:0000256" key="7">
    <source>
        <dbReference type="ARBA" id="ARBA00023136"/>
    </source>
</evidence>
<comment type="subcellular location">
    <subcellularLocation>
        <location evidence="2">Cell membrane</location>
        <topology evidence="2">Multi-pass membrane protein</topology>
    </subcellularLocation>
</comment>
<gene>
    <name evidence="10" type="ORF">BECKLFY1418A_GA0070994_10332</name>
    <name evidence="11" type="ORF">BECKLFY1418B_GA0070995_11232</name>
</gene>
<evidence type="ECO:0000256" key="3">
    <source>
        <dbReference type="ARBA" id="ARBA00007725"/>
    </source>
</evidence>
<dbReference type="GO" id="GO:0015920">
    <property type="term" value="P:lipopolysaccharide transport"/>
    <property type="evidence" value="ECO:0007669"/>
    <property type="project" value="TreeGrafter"/>
</dbReference>
<comment type="subunit">
    <text evidence="8">Component of the lipopolysaccharide transport and assembly complex. The LptBFG transporter is composed of two ATP-binding proteins (LptB) and two transmembrane proteins (LptF and LptG).</text>
</comment>
<evidence type="ECO:0000256" key="2">
    <source>
        <dbReference type="ARBA" id="ARBA00004651"/>
    </source>
</evidence>
<feature type="transmembrane region" description="Helical" evidence="9">
    <location>
        <begin position="7"/>
        <end position="30"/>
    </location>
</feature>
<evidence type="ECO:0000256" key="8">
    <source>
        <dbReference type="ARBA" id="ARBA00026081"/>
    </source>
</evidence>
<dbReference type="PANTHER" id="PTHR33529:SF2">
    <property type="entry name" value="LIPOPOLYSACCHARIDE EXPORT SYSTEM PERMEASE PROTEIN LPTG"/>
    <property type="match status" value="1"/>
</dbReference>
<comment type="function">
    <text evidence="1">Part of the ABC transporter complex LptBFG involved in the translocation of lipopolysaccharide (LPS) from the inner membrane to the outer membrane.</text>
</comment>
<evidence type="ECO:0000256" key="4">
    <source>
        <dbReference type="ARBA" id="ARBA00022475"/>
    </source>
</evidence>
<dbReference type="GO" id="GO:0043190">
    <property type="term" value="C:ATP-binding cassette (ABC) transporter complex"/>
    <property type="evidence" value="ECO:0007669"/>
    <property type="project" value="InterPro"/>
</dbReference>
<evidence type="ECO:0000256" key="6">
    <source>
        <dbReference type="ARBA" id="ARBA00022989"/>
    </source>
</evidence>